<reference evidence="9 10" key="1">
    <citation type="submission" date="2018-11" db="EMBL/GenBank/DDBJ databases">
        <authorList>
            <consortium name="Pathogen Informatics"/>
        </authorList>
    </citation>
    <scope>NUCLEOTIDE SEQUENCE [LARGE SCALE GENOMIC DNA]</scope>
</reference>
<dbReference type="OrthoDB" id="3437960at2759"/>
<keyword evidence="2" id="KW-0479">Metal-binding</keyword>
<dbReference type="GO" id="GO:0008270">
    <property type="term" value="F:zinc ion binding"/>
    <property type="evidence" value="ECO:0007669"/>
    <property type="project" value="UniProtKB-KW"/>
</dbReference>
<dbReference type="GO" id="GO:0045893">
    <property type="term" value="P:positive regulation of DNA-templated transcription"/>
    <property type="evidence" value="ECO:0007669"/>
    <property type="project" value="UniProtKB-ARBA"/>
</dbReference>
<dbReference type="EMBL" id="UYWW01005370">
    <property type="protein sequence ID" value="VDM14095.1"/>
    <property type="molecule type" value="Genomic_DNA"/>
</dbReference>
<protein>
    <recommendedName>
        <fullName evidence="8">C2H2-type domain-containing protein</fullName>
    </recommendedName>
</protein>
<dbReference type="PANTHER" id="PTHR24394">
    <property type="entry name" value="ZINC FINGER PROTEIN"/>
    <property type="match status" value="1"/>
</dbReference>
<dbReference type="Proteomes" id="UP000270924">
    <property type="component" value="Unassembled WGS sequence"/>
</dbReference>
<evidence type="ECO:0000256" key="5">
    <source>
        <dbReference type="ARBA" id="ARBA00022833"/>
    </source>
</evidence>
<dbReference type="Gene3D" id="3.30.160.60">
    <property type="entry name" value="Classic Zinc Finger"/>
    <property type="match status" value="3"/>
</dbReference>
<dbReference type="PANTHER" id="PTHR24394:SF44">
    <property type="entry name" value="ZINC FINGER PROTEIN 271-LIKE"/>
    <property type="match status" value="1"/>
</dbReference>
<dbReference type="FunFam" id="3.30.160.60:FF:002343">
    <property type="entry name" value="Zinc finger protein 33A"/>
    <property type="match status" value="1"/>
</dbReference>
<evidence type="ECO:0000256" key="1">
    <source>
        <dbReference type="ARBA" id="ARBA00004123"/>
    </source>
</evidence>
<dbReference type="PROSITE" id="PS50157">
    <property type="entry name" value="ZINC_FINGER_C2H2_2"/>
    <property type="match status" value="1"/>
</dbReference>
<dbReference type="InParanoid" id="A0A3P7FY93"/>
<evidence type="ECO:0000256" key="3">
    <source>
        <dbReference type="ARBA" id="ARBA00022737"/>
    </source>
</evidence>
<evidence type="ECO:0000256" key="4">
    <source>
        <dbReference type="ARBA" id="ARBA00022771"/>
    </source>
</evidence>
<accession>A0A3P7FY93</accession>
<feature type="domain" description="C2H2-type" evidence="8">
    <location>
        <begin position="14"/>
        <end position="41"/>
    </location>
</feature>
<evidence type="ECO:0000313" key="9">
    <source>
        <dbReference type="EMBL" id="VDM14095.1"/>
    </source>
</evidence>
<evidence type="ECO:0000313" key="10">
    <source>
        <dbReference type="Proteomes" id="UP000270924"/>
    </source>
</evidence>
<keyword evidence="3" id="KW-0677">Repeat</keyword>
<dbReference type="FunFam" id="3.30.160.60:FF:001732">
    <property type="entry name" value="Zgc:162936"/>
    <property type="match status" value="1"/>
</dbReference>
<dbReference type="SUPFAM" id="SSF57667">
    <property type="entry name" value="beta-beta-alpha zinc fingers"/>
    <property type="match status" value="1"/>
</dbReference>
<evidence type="ECO:0000256" key="7">
    <source>
        <dbReference type="PROSITE-ProRule" id="PRU00042"/>
    </source>
</evidence>
<dbReference type="GO" id="GO:0005694">
    <property type="term" value="C:chromosome"/>
    <property type="evidence" value="ECO:0007669"/>
    <property type="project" value="UniProtKB-ARBA"/>
</dbReference>
<dbReference type="AlphaFoldDB" id="A0A3P7FY93"/>
<evidence type="ECO:0000259" key="8">
    <source>
        <dbReference type="PROSITE" id="PS50157"/>
    </source>
</evidence>
<dbReference type="SMART" id="SM00355">
    <property type="entry name" value="ZnF_C2H2"/>
    <property type="match status" value="2"/>
</dbReference>
<gene>
    <name evidence="9" type="ORF">WBA_LOCUS7481</name>
</gene>
<organism evidence="9 10">
    <name type="scientific">Wuchereria bancrofti</name>
    <dbReference type="NCBI Taxonomy" id="6293"/>
    <lineage>
        <taxon>Eukaryota</taxon>
        <taxon>Metazoa</taxon>
        <taxon>Ecdysozoa</taxon>
        <taxon>Nematoda</taxon>
        <taxon>Chromadorea</taxon>
        <taxon>Rhabditida</taxon>
        <taxon>Spirurina</taxon>
        <taxon>Spiruromorpha</taxon>
        <taxon>Filarioidea</taxon>
        <taxon>Onchocercidae</taxon>
        <taxon>Wuchereria</taxon>
    </lineage>
</organism>
<dbReference type="InterPro" id="IPR013087">
    <property type="entry name" value="Znf_C2H2_type"/>
</dbReference>
<dbReference type="GO" id="GO:0043565">
    <property type="term" value="F:sequence-specific DNA binding"/>
    <property type="evidence" value="ECO:0007669"/>
    <property type="project" value="UniProtKB-ARBA"/>
</dbReference>
<evidence type="ECO:0000256" key="2">
    <source>
        <dbReference type="ARBA" id="ARBA00022723"/>
    </source>
</evidence>
<keyword evidence="5" id="KW-0862">Zinc</keyword>
<sequence>MKRHMTTHTGEKPFSCPTCKKNFTQFCDMKKHMMIHTGEKPYGCLVCGKSSLRKQDLQSHMPKRKNATKGVVHFVAYLKSIKFPNKTKIRYRYSF</sequence>
<dbReference type="GO" id="GO:0000981">
    <property type="term" value="F:DNA-binding transcription factor activity, RNA polymerase II-specific"/>
    <property type="evidence" value="ECO:0007669"/>
    <property type="project" value="TreeGrafter"/>
</dbReference>
<evidence type="ECO:0000256" key="6">
    <source>
        <dbReference type="ARBA" id="ARBA00023242"/>
    </source>
</evidence>
<dbReference type="PROSITE" id="PS00028">
    <property type="entry name" value="ZINC_FINGER_C2H2_1"/>
    <property type="match status" value="1"/>
</dbReference>
<dbReference type="InterPro" id="IPR036236">
    <property type="entry name" value="Znf_C2H2_sf"/>
</dbReference>
<dbReference type="GO" id="GO:0005634">
    <property type="term" value="C:nucleus"/>
    <property type="evidence" value="ECO:0007669"/>
    <property type="project" value="UniProtKB-SubCell"/>
</dbReference>
<keyword evidence="4 7" id="KW-0863">Zinc-finger</keyword>
<keyword evidence="6" id="KW-0539">Nucleus</keyword>
<name>A0A3P7FY93_WUCBA</name>
<keyword evidence="10" id="KW-1185">Reference proteome</keyword>
<comment type="subcellular location">
    <subcellularLocation>
        <location evidence="1">Nucleus</location>
    </subcellularLocation>
</comment>
<proteinExistence type="predicted"/>